<dbReference type="InterPro" id="IPR011005">
    <property type="entry name" value="Dihydropteroate_synth-like_sf"/>
</dbReference>
<dbReference type="PROSITE" id="PS00793">
    <property type="entry name" value="DHPS_2"/>
    <property type="match status" value="1"/>
</dbReference>
<dbReference type="Proteomes" id="UP000318709">
    <property type="component" value="Chromosome"/>
</dbReference>
<sequence length="259" mass="26519">MGILNLTPDSFSDGGRFQQCDDAVAHARSMMAQGAALVDVGAESTRPGHKPIPAGEEWSRMADVLSLLAREGIPFSVDTTKAAVARQALVAGACMVNDVSGLQDVRLASLAAEHGAWLVLTHTGPGALGGTSFWEDGLLDSALEKALQAGMKMGRIMVDPGIGFGKDQSQNIKALASLDGLVARLGLPLLLGVSRKSVLGHITGQGVEGRVAASISAALAAVSRCGAGCAMVRVHDVAPHRDALAVWGALSNAQGGRSP</sequence>
<keyword evidence="6" id="KW-0479">Metal-binding</keyword>
<keyword evidence="5 10" id="KW-0808">Transferase</keyword>
<dbReference type="RefSeq" id="WP_141443063.1">
    <property type="nucleotide sequence ID" value="NZ_CP038231.1"/>
</dbReference>
<reference evidence="10 11" key="1">
    <citation type="submission" date="2019-03" db="EMBL/GenBank/DDBJ databases">
        <title>The complete genome sequence of Swingsia_sp. F3b2 LMG30590(T).</title>
        <authorList>
            <person name="Chua K.-O."/>
            <person name="Chan K.-G."/>
            <person name="See-Too W.-S."/>
        </authorList>
    </citation>
    <scope>NUCLEOTIDE SEQUENCE [LARGE SCALE GENOMIC DNA]</scope>
    <source>
        <strain evidence="10 11">F3b2</strain>
    </source>
</reference>
<dbReference type="AlphaFoldDB" id="A0A4Y6U7T5"/>
<dbReference type="GO" id="GO:0004156">
    <property type="term" value="F:dihydropteroate synthase activity"/>
    <property type="evidence" value="ECO:0007669"/>
    <property type="project" value="UniProtKB-EC"/>
</dbReference>
<evidence type="ECO:0000313" key="11">
    <source>
        <dbReference type="Proteomes" id="UP000318709"/>
    </source>
</evidence>
<dbReference type="EC" id="2.5.1.15" evidence="4"/>
<evidence type="ECO:0000256" key="6">
    <source>
        <dbReference type="ARBA" id="ARBA00022723"/>
    </source>
</evidence>
<keyword evidence="11" id="KW-1185">Reference proteome</keyword>
<name>A0A4Y6U7T5_9PROT</name>
<evidence type="ECO:0000256" key="2">
    <source>
        <dbReference type="ARBA" id="ARBA00001946"/>
    </source>
</evidence>
<keyword evidence="8" id="KW-0289">Folate biosynthesis</keyword>
<comment type="pathway">
    <text evidence="3">Cofactor biosynthesis; tetrahydrofolate biosynthesis; 7,8-dihydrofolate from 2-amino-4-hydroxy-6-hydroxymethyl-7,8-dihydropteridine diphosphate and 4-aminobenzoate: step 1/2.</text>
</comment>
<dbReference type="GO" id="GO:0046654">
    <property type="term" value="P:tetrahydrofolate biosynthetic process"/>
    <property type="evidence" value="ECO:0007669"/>
    <property type="project" value="TreeGrafter"/>
</dbReference>
<dbReference type="Pfam" id="PF00809">
    <property type="entry name" value="Pterin_bind"/>
    <property type="match status" value="1"/>
</dbReference>
<comment type="catalytic activity">
    <reaction evidence="1">
        <text>(7,8-dihydropterin-6-yl)methyl diphosphate + 4-aminobenzoate = 7,8-dihydropteroate + diphosphate</text>
        <dbReference type="Rhea" id="RHEA:19949"/>
        <dbReference type="ChEBI" id="CHEBI:17836"/>
        <dbReference type="ChEBI" id="CHEBI:17839"/>
        <dbReference type="ChEBI" id="CHEBI:33019"/>
        <dbReference type="ChEBI" id="CHEBI:72950"/>
        <dbReference type="EC" id="2.5.1.15"/>
    </reaction>
</comment>
<dbReference type="PANTHER" id="PTHR20941:SF1">
    <property type="entry name" value="FOLIC ACID SYNTHESIS PROTEIN FOL1"/>
    <property type="match status" value="1"/>
</dbReference>
<dbReference type="Gene3D" id="3.20.20.20">
    <property type="entry name" value="Dihydropteroate synthase-like"/>
    <property type="match status" value="1"/>
</dbReference>
<accession>A0A4Y6U7T5</accession>
<dbReference type="InterPro" id="IPR000489">
    <property type="entry name" value="Pterin-binding_dom"/>
</dbReference>
<gene>
    <name evidence="10" type="primary">folP</name>
    <name evidence="10" type="ORF">E3E12_03370</name>
</gene>
<evidence type="ECO:0000313" key="10">
    <source>
        <dbReference type="EMBL" id="QDH13402.1"/>
    </source>
</evidence>
<feature type="domain" description="Pterin-binding" evidence="9">
    <location>
        <begin position="1"/>
        <end position="245"/>
    </location>
</feature>
<dbReference type="GO" id="GO:0005829">
    <property type="term" value="C:cytosol"/>
    <property type="evidence" value="ECO:0007669"/>
    <property type="project" value="TreeGrafter"/>
</dbReference>
<dbReference type="InterPro" id="IPR006390">
    <property type="entry name" value="DHP_synth_dom"/>
</dbReference>
<dbReference type="PROSITE" id="PS50972">
    <property type="entry name" value="PTERIN_BINDING"/>
    <property type="match status" value="1"/>
</dbReference>
<organism evidence="10 11">
    <name type="scientific">Formicincola oecophyllae</name>
    <dbReference type="NCBI Taxonomy" id="2558361"/>
    <lineage>
        <taxon>Bacteria</taxon>
        <taxon>Pseudomonadati</taxon>
        <taxon>Pseudomonadota</taxon>
        <taxon>Alphaproteobacteria</taxon>
        <taxon>Acetobacterales</taxon>
        <taxon>Acetobacteraceae</taxon>
        <taxon>Formicincola</taxon>
    </lineage>
</organism>
<dbReference type="OrthoDB" id="9811744at2"/>
<evidence type="ECO:0000256" key="4">
    <source>
        <dbReference type="ARBA" id="ARBA00012458"/>
    </source>
</evidence>
<dbReference type="PANTHER" id="PTHR20941">
    <property type="entry name" value="FOLATE SYNTHESIS PROTEINS"/>
    <property type="match status" value="1"/>
</dbReference>
<evidence type="ECO:0000256" key="8">
    <source>
        <dbReference type="ARBA" id="ARBA00022909"/>
    </source>
</evidence>
<evidence type="ECO:0000256" key="5">
    <source>
        <dbReference type="ARBA" id="ARBA00022679"/>
    </source>
</evidence>
<dbReference type="EMBL" id="CP038231">
    <property type="protein sequence ID" value="QDH13402.1"/>
    <property type="molecule type" value="Genomic_DNA"/>
</dbReference>
<dbReference type="KEGG" id="swf:E3E12_03370"/>
<dbReference type="GO" id="GO:0046872">
    <property type="term" value="F:metal ion binding"/>
    <property type="evidence" value="ECO:0007669"/>
    <property type="project" value="UniProtKB-KW"/>
</dbReference>
<evidence type="ECO:0000259" key="9">
    <source>
        <dbReference type="PROSITE" id="PS50972"/>
    </source>
</evidence>
<evidence type="ECO:0000256" key="1">
    <source>
        <dbReference type="ARBA" id="ARBA00000012"/>
    </source>
</evidence>
<evidence type="ECO:0000256" key="7">
    <source>
        <dbReference type="ARBA" id="ARBA00022842"/>
    </source>
</evidence>
<dbReference type="InterPro" id="IPR045031">
    <property type="entry name" value="DHP_synth-like"/>
</dbReference>
<proteinExistence type="predicted"/>
<dbReference type="NCBIfam" id="TIGR01496">
    <property type="entry name" value="DHPS"/>
    <property type="match status" value="1"/>
</dbReference>
<dbReference type="CDD" id="cd00739">
    <property type="entry name" value="DHPS"/>
    <property type="match status" value="1"/>
</dbReference>
<comment type="cofactor">
    <cofactor evidence="2">
        <name>Mg(2+)</name>
        <dbReference type="ChEBI" id="CHEBI:18420"/>
    </cofactor>
</comment>
<evidence type="ECO:0000256" key="3">
    <source>
        <dbReference type="ARBA" id="ARBA00004763"/>
    </source>
</evidence>
<protein>
    <recommendedName>
        <fullName evidence="4">dihydropteroate synthase</fullName>
        <ecNumber evidence="4">2.5.1.15</ecNumber>
    </recommendedName>
</protein>
<keyword evidence="7" id="KW-0460">Magnesium</keyword>
<dbReference type="SUPFAM" id="SSF51717">
    <property type="entry name" value="Dihydropteroate synthetase-like"/>
    <property type="match status" value="1"/>
</dbReference>
<dbReference type="GO" id="GO:0046656">
    <property type="term" value="P:folic acid biosynthetic process"/>
    <property type="evidence" value="ECO:0007669"/>
    <property type="project" value="UniProtKB-KW"/>
</dbReference>